<dbReference type="PRINTS" id="PR00633">
    <property type="entry name" value="RCCNDNSATION"/>
</dbReference>
<dbReference type="InterPro" id="IPR009091">
    <property type="entry name" value="RCC1/BLIP-II"/>
</dbReference>
<evidence type="ECO:0000313" key="4">
    <source>
        <dbReference type="EMBL" id="GAA4052554.1"/>
    </source>
</evidence>
<evidence type="ECO:0000256" key="1">
    <source>
        <dbReference type="ARBA" id="ARBA00022729"/>
    </source>
</evidence>
<dbReference type="SUPFAM" id="SSF50985">
    <property type="entry name" value="RCC1/BLIP-II"/>
    <property type="match status" value="1"/>
</dbReference>
<dbReference type="Pfam" id="PF00415">
    <property type="entry name" value="RCC1"/>
    <property type="match status" value="4"/>
</dbReference>
<protein>
    <submittedName>
        <fullName evidence="4">T9SS type A sorting domain-containing protein</fullName>
    </submittedName>
</protein>
<dbReference type="InterPro" id="IPR051553">
    <property type="entry name" value="Ran_GTPase-activating"/>
</dbReference>
<feature type="domain" description="Secretion system C-terminal sorting" evidence="3">
    <location>
        <begin position="373"/>
        <end position="440"/>
    </location>
</feature>
<dbReference type="InterPro" id="IPR026444">
    <property type="entry name" value="Secre_tail"/>
</dbReference>
<dbReference type="InterPro" id="IPR000408">
    <property type="entry name" value="Reg_chr_condens"/>
</dbReference>
<organism evidence="4 5">
    <name type="scientific">Flavobacterium chungnamense</name>
    <dbReference type="NCBI Taxonomy" id="706182"/>
    <lineage>
        <taxon>Bacteria</taxon>
        <taxon>Pseudomonadati</taxon>
        <taxon>Bacteroidota</taxon>
        <taxon>Flavobacteriia</taxon>
        <taxon>Flavobacteriales</taxon>
        <taxon>Flavobacteriaceae</taxon>
        <taxon>Flavobacterium</taxon>
    </lineage>
</organism>
<name>A0ABP7UTK8_9FLAO</name>
<gene>
    <name evidence="4" type="ORF">GCM10022388_18550</name>
</gene>
<dbReference type="PROSITE" id="PS50012">
    <property type="entry name" value="RCC1_3"/>
    <property type="match status" value="3"/>
</dbReference>
<dbReference type="Gene3D" id="2.130.10.30">
    <property type="entry name" value="Regulator of chromosome condensation 1/beta-lactamase-inhibitor protein II"/>
    <property type="match status" value="3"/>
</dbReference>
<dbReference type="Pfam" id="PF18962">
    <property type="entry name" value="Por_Secre_tail"/>
    <property type="match status" value="1"/>
</dbReference>
<evidence type="ECO:0000259" key="3">
    <source>
        <dbReference type="Pfam" id="PF18962"/>
    </source>
</evidence>
<dbReference type="EMBL" id="BAABCS010000017">
    <property type="protein sequence ID" value="GAA4052554.1"/>
    <property type="molecule type" value="Genomic_DNA"/>
</dbReference>
<dbReference type="PANTHER" id="PTHR45982:SF1">
    <property type="entry name" value="REGULATOR OF CHROMOSOME CONDENSATION"/>
    <property type="match status" value="1"/>
</dbReference>
<dbReference type="NCBIfam" id="TIGR04183">
    <property type="entry name" value="Por_Secre_tail"/>
    <property type="match status" value="1"/>
</dbReference>
<reference evidence="5" key="1">
    <citation type="journal article" date="2019" name="Int. J. Syst. Evol. Microbiol.">
        <title>The Global Catalogue of Microorganisms (GCM) 10K type strain sequencing project: providing services to taxonomists for standard genome sequencing and annotation.</title>
        <authorList>
            <consortium name="The Broad Institute Genomics Platform"/>
            <consortium name="The Broad Institute Genome Sequencing Center for Infectious Disease"/>
            <person name="Wu L."/>
            <person name="Ma J."/>
        </authorList>
    </citation>
    <scope>NUCLEOTIDE SEQUENCE [LARGE SCALE GENOMIC DNA]</scope>
    <source>
        <strain evidence="5">JCM 17068</strain>
    </source>
</reference>
<evidence type="ECO:0000313" key="5">
    <source>
        <dbReference type="Proteomes" id="UP001500426"/>
    </source>
</evidence>
<keyword evidence="1 2" id="KW-0732">Signal</keyword>
<comment type="caution">
    <text evidence="4">The sequence shown here is derived from an EMBL/GenBank/DDBJ whole genome shotgun (WGS) entry which is preliminary data.</text>
</comment>
<feature type="chain" id="PRO_5045753683" evidence="2">
    <location>
        <begin position="19"/>
        <end position="443"/>
    </location>
</feature>
<proteinExistence type="predicted"/>
<dbReference type="PANTHER" id="PTHR45982">
    <property type="entry name" value="REGULATOR OF CHROMOSOME CONDENSATION"/>
    <property type="match status" value="1"/>
</dbReference>
<accession>A0ABP7UTK8</accession>
<dbReference type="Proteomes" id="UP001500426">
    <property type="component" value="Unassembled WGS sequence"/>
</dbReference>
<evidence type="ECO:0000256" key="2">
    <source>
        <dbReference type="SAM" id="SignalP"/>
    </source>
</evidence>
<dbReference type="RefSeq" id="WP_345093900.1">
    <property type="nucleotide sequence ID" value="NZ_BAABCS010000017.1"/>
</dbReference>
<sequence length="443" mass="48167">MKTILSIFISLFSLFLNGQCFQSVSTHYQHSLALKTDGSLWSWGSNDAGELGSGSTLNSYTPQRIGNATDWSEIFAQSSASFVIKNNGTLWACGDGTGGRLGTGIQGNAYVLTQVGTDNNWDFVTAGAGTIALKTNGTLWGWGSNVFGQLNLGAASVQLTPIQISSETDWMKVVAGSNFTLAIKTNGTLWACGLNDKRQLGDGTNTNRFNFVQIGTDNNWLYLATGFLFKHSFAIKTDGTLWGWGSNLNNVQGLPSTVPYITTPTQIGTANNWSKVATGYYSTIAIRTDGTLWMSSATGFYQIGTDTDWNWIDSGEAHFFAMKTDGTLWGQGGNDYGQLGLGSSIQGTTIPTQLNCSAFLNIEEVNTSSKIVIYPNPTNEILIIENSSNSTIDKITLTDITGKIILEENNNFSKMNMENFETGIYILKISSDNRIYNYKIVKK</sequence>
<keyword evidence="5" id="KW-1185">Reference proteome</keyword>
<feature type="signal peptide" evidence="2">
    <location>
        <begin position="1"/>
        <end position="18"/>
    </location>
</feature>